<evidence type="ECO:0000313" key="2">
    <source>
        <dbReference type="Proteomes" id="UP001139157"/>
    </source>
</evidence>
<gene>
    <name evidence="1" type="ORF">NDR86_22490</name>
</gene>
<dbReference type="RefSeq" id="WP_251914557.1">
    <property type="nucleotide sequence ID" value="NZ_JAMRXG010000009.1"/>
</dbReference>
<evidence type="ECO:0000313" key="1">
    <source>
        <dbReference type="EMBL" id="MCM6776258.1"/>
    </source>
</evidence>
<dbReference type="Proteomes" id="UP001139157">
    <property type="component" value="Unassembled WGS sequence"/>
</dbReference>
<protein>
    <submittedName>
        <fullName evidence="1">Uncharacterized protein</fullName>
    </submittedName>
</protein>
<sequence>MTLDRTGEPRPDHECRRGWLTGPLADEPVPCPICKPHLATRVTTNDYSERTTLSARAQQTIERENQQ</sequence>
<name>A0A9X2IYC9_9NOCA</name>
<reference evidence="1" key="1">
    <citation type="submission" date="2022-06" db="EMBL/GenBank/DDBJ databases">
        <title>Novel species in genus nocardia.</title>
        <authorList>
            <person name="Li F."/>
        </authorList>
    </citation>
    <scope>NUCLEOTIDE SEQUENCE</scope>
    <source>
        <strain evidence="1">CDC141</strain>
    </source>
</reference>
<organism evidence="1 2">
    <name type="scientific">Nocardia pulmonis</name>
    <dbReference type="NCBI Taxonomy" id="2951408"/>
    <lineage>
        <taxon>Bacteria</taxon>
        <taxon>Bacillati</taxon>
        <taxon>Actinomycetota</taxon>
        <taxon>Actinomycetes</taxon>
        <taxon>Mycobacteriales</taxon>
        <taxon>Nocardiaceae</taxon>
        <taxon>Nocardia</taxon>
    </lineage>
</organism>
<accession>A0A9X2IYC9</accession>
<keyword evidence="2" id="KW-1185">Reference proteome</keyword>
<dbReference type="EMBL" id="JAMRXG010000009">
    <property type="protein sequence ID" value="MCM6776258.1"/>
    <property type="molecule type" value="Genomic_DNA"/>
</dbReference>
<comment type="caution">
    <text evidence="1">The sequence shown here is derived from an EMBL/GenBank/DDBJ whole genome shotgun (WGS) entry which is preliminary data.</text>
</comment>
<proteinExistence type="predicted"/>
<dbReference type="AlphaFoldDB" id="A0A9X2IYC9"/>